<comment type="pathway">
    <text evidence="9">Carbohydrate degradation; glycolysis; pyruvate from D-glyceraldehyde 3-phosphate: step 2/5.</text>
</comment>
<evidence type="ECO:0000256" key="5">
    <source>
        <dbReference type="ARBA" id="ARBA00022679"/>
    </source>
</evidence>
<dbReference type="STRING" id="985053.VMUT_0390"/>
<comment type="caution">
    <text evidence="9">Lacks conserved residue(s) required for the propagation of feature annotation.</text>
</comment>
<dbReference type="InterPro" id="IPR036043">
    <property type="entry name" value="Phosphoglycerate_kinase_sf"/>
</dbReference>
<dbReference type="HAMAP" id="MF_00145">
    <property type="entry name" value="Phosphoglyc_kinase"/>
    <property type="match status" value="1"/>
</dbReference>
<dbReference type="KEGG" id="vmo:VMUT_0390"/>
<evidence type="ECO:0000256" key="12">
    <source>
        <dbReference type="RuleBase" id="RU000532"/>
    </source>
</evidence>
<evidence type="ECO:0000256" key="9">
    <source>
        <dbReference type="HAMAP-Rule" id="MF_00145"/>
    </source>
</evidence>
<feature type="binding site" evidence="9">
    <location>
        <position position="43"/>
    </location>
    <ligand>
        <name>substrate</name>
    </ligand>
</feature>
<sequence length="403" mass="44192">MSLPSLPSSLPTINLCNKGRILVRVDMNVPINRDSGEILDEYRIEAHSKTIKYLVDSGLPVVVVTHQGRPGDPEFVSLEKHAQVLSKYLGMDVHFIDDVIGPKAREEVNKLRPGEVLMLDNLRFISEEVVEGEPQKLANTYLVKKLAPLFNYFILDAFATAHRSQPSIVGFPYVLPSCMGLIMENEVNALGKVLNTRGVSTVLIAGGAKIPETVKTVKTLLSKKLINKVLLGGLVSQLFLALSYGNDKLLSNIKVGQDTINDAMDIMKLFSDKIILPIDAVQSDDKIIEPGKAQSMLDIGPATIETFSKYIMTSDIAIMTGPLGLVEIDKYSRGTRDVLKAMVDNAQFTIIGGGHTIMSARKFGLINRISHVSTGGRAFIQFLADPYLPGIKALELSKSKFWV</sequence>
<dbReference type="eggNOG" id="arCOG00496">
    <property type="taxonomic scope" value="Archaea"/>
</dbReference>
<dbReference type="UniPathway" id="UPA00109">
    <property type="reaction ID" value="UER00185"/>
</dbReference>
<evidence type="ECO:0000256" key="1">
    <source>
        <dbReference type="ARBA" id="ARBA00000642"/>
    </source>
</evidence>
<dbReference type="SUPFAM" id="SSF53748">
    <property type="entry name" value="Phosphoglycerate kinase"/>
    <property type="match status" value="1"/>
</dbReference>
<comment type="catalytic activity">
    <reaction evidence="1 9 12">
        <text>(2R)-3-phosphoglycerate + ATP = (2R)-3-phospho-glyceroyl phosphate + ADP</text>
        <dbReference type="Rhea" id="RHEA:14801"/>
        <dbReference type="ChEBI" id="CHEBI:30616"/>
        <dbReference type="ChEBI" id="CHEBI:57604"/>
        <dbReference type="ChEBI" id="CHEBI:58272"/>
        <dbReference type="ChEBI" id="CHEBI:456216"/>
        <dbReference type="EC" id="2.7.2.3"/>
    </reaction>
</comment>
<protein>
    <recommendedName>
        <fullName evidence="4 9">Phosphoglycerate kinase</fullName>
        <ecNumber evidence="3 9">2.7.2.3</ecNumber>
    </recommendedName>
</protein>
<gene>
    <name evidence="9" type="primary">pgk</name>
    <name evidence="13" type="ordered locus">VMUT_0390</name>
</gene>
<keyword evidence="9" id="KW-0324">Glycolysis</keyword>
<evidence type="ECO:0000256" key="6">
    <source>
        <dbReference type="ARBA" id="ARBA00022741"/>
    </source>
</evidence>
<keyword evidence="7 9" id="KW-0418">Kinase</keyword>
<evidence type="ECO:0000313" key="13">
    <source>
        <dbReference type="EMBL" id="ADY00603.1"/>
    </source>
</evidence>
<accession>F0QU63</accession>
<dbReference type="RefSeq" id="WP_013603766.1">
    <property type="nucleotide sequence ID" value="NC_015151.1"/>
</dbReference>
<reference evidence="13 14" key="1">
    <citation type="journal article" date="2011" name="J. Bacteriol.">
        <title>Complete genome sequence of 'Vulcanisaeta moutnovskia' strain 768-28, a novel member of the hyperthermophilic crenarchaeal genus vulcanisaeta.</title>
        <authorList>
            <person name="Gumerov V.M."/>
            <person name="Mardanov A.V."/>
            <person name="Beletsky A.V."/>
            <person name="Prokofeva M.I."/>
            <person name="Bonch-Osmolovskaya E.A."/>
            <person name="Ravin N.V."/>
            <person name="Skryabin K.G."/>
        </authorList>
    </citation>
    <scope>NUCLEOTIDE SEQUENCE [LARGE SCALE GENOMIC DNA]</scope>
    <source>
        <strain evidence="13 14">768-28</strain>
    </source>
</reference>
<dbReference type="FunFam" id="3.40.50.1260:FF:000006">
    <property type="entry name" value="Phosphoglycerate kinase"/>
    <property type="match status" value="1"/>
</dbReference>
<dbReference type="HOGENOM" id="CLU_025427_0_2_2"/>
<dbReference type="Pfam" id="PF00162">
    <property type="entry name" value="PGK"/>
    <property type="match status" value="1"/>
</dbReference>
<dbReference type="GO" id="GO:0006094">
    <property type="term" value="P:gluconeogenesis"/>
    <property type="evidence" value="ECO:0007669"/>
    <property type="project" value="TreeGrafter"/>
</dbReference>
<keyword evidence="9" id="KW-0963">Cytoplasm</keyword>
<dbReference type="InterPro" id="IPR015824">
    <property type="entry name" value="Phosphoglycerate_kinase_N"/>
</dbReference>
<dbReference type="Gene3D" id="3.40.50.1260">
    <property type="entry name" value="Phosphoglycerate kinase, N-terminal domain"/>
    <property type="match status" value="2"/>
</dbReference>
<evidence type="ECO:0000256" key="8">
    <source>
        <dbReference type="ARBA" id="ARBA00022840"/>
    </source>
</evidence>
<comment type="subcellular location">
    <subcellularLocation>
        <location evidence="9">Cytoplasm</location>
    </subcellularLocation>
</comment>
<keyword evidence="14" id="KW-1185">Reference proteome</keyword>
<keyword evidence="5 9" id="KW-0808">Transferase</keyword>
<dbReference type="EC" id="2.7.2.3" evidence="3 9"/>
<dbReference type="EMBL" id="CP002529">
    <property type="protein sequence ID" value="ADY00603.1"/>
    <property type="molecule type" value="Genomic_DNA"/>
</dbReference>
<evidence type="ECO:0000256" key="3">
    <source>
        <dbReference type="ARBA" id="ARBA00013061"/>
    </source>
</evidence>
<dbReference type="GO" id="GO:0006096">
    <property type="term" value="P:glycolytic process"/>
    <property type="evidence" value="ECO:0007669"/>
    <property type="project" value="UniProtKB-UniRule"/>
</dbReference>
<keyword evidence="8 9" id="KW-0067">ATP-binding</keyword>
<dbReference type="PIRSF" id="PIRSF000724">
    <property type="entry name" value="Pgk"/>
    <property type="match status" value="1"/>
</dbReference>
<organism evidence="13 14">
    <name type="scientific">Vulcanisaeta moutnovskia (strain 768-28)</name>
    <dbReference type="NCBI Taxonomy" id="985053"/>
    <lineage>
        <taxon>Archaea</taxon>
        <taxon>Thermoproteota</taxon>
        <taxon>Thermoprotei</taxon>
        <taxon>Thermoproteales</taxon>
        <taxon>Thermoproteaceae</taxon>
        <taxon>Vulcanisaeta</taxon>
    </lineage>
</organism>
<dbReference type="InterPro" id="IPR001576">
    <property type="entry name" value="Phosphoglycerate_kinase"/>
</dbReference>
<keyword evidence="6 9" id="KW-0547">Nucleotide-binding</keyword>
<dbReference type="PRINTS" id="PR00477">
    <property type="entry name" value="PHGLYCKINASE"/>
</dbReference>
<dbReference type="PANTHER" id="PTHR11406">
    <property type="entry name" value="PHOSPHOGLYCERATE KINASE"/>
    <property type="match status" value="1"/>
</dbReference>
<dbReference type="GO" id="GO:0043531">
    <property type="term" value="F:ADP binding"/>
    <property type="evidence" value="ECO:0007669"/>
    <property type="project" value="TreeGrafter"/>
</dbReference>
<feature type="binding site" evidence="9 10">
    <location>
        <begin position="66"/>
        <end position="69"/>
    </location>
    <ligand>
        <name>substrate</name>
    </ligand>
</feature>
<evidence type="ECO:0000256" key="11">
    <source>
        <dbReference type="PIRSR" id="PIRSR000724-2"/>
    </source>
</evidence>
<feature type="binding site" evidence="10">
    <location>
        <position position="123"/>
    </location>
    <ligand>
        <name>(2R)-3-phosphoglycerate</name>
        <dbReference type="ChEBI" id="CHEBI:58272"/>
    </ligand>
</feature>
<evidence type="ECO:0000256" key="2">
    <source>
        <dbReference type="ARBA" id="ARBA00008982"/>
    </source>
</evidence>
<evidence type="ECO:0000256" key="4">
    <source>
        <dbReference type="ARBA" id="ARBA00016471"/>
    </source>
</evidence>
<feature type="binding site" evidence="10">
    <location>
        <position position="43"/>
    </location>
    <ligand>
        <name>(2R)-3-phosphoglycerate</name>
        <dbReference type="ChEBI" id="CHEBI:58272"/>
    </ligand>
</feature>
<comment type="subunit">
    <text evidence="9">Monomer.</text>
</comment>
<feature type="binding site" evidence="9">
    <location>
        <position position="123"/>
    </location>
    <ligand>
        <name>substrate</name>
    </ligand>
</feature>
<feature type="binding site" evidence="9">
    <location>
        <begin position="353"/>
        <end position="356"/>
    </location>
    <ligand>
        <name>ATP</name>
        <dbReference type="ChEBI" id="CHEBI:30616"/>
    </ligand>
</feature>
<dbReference type="GO" id="GO:0005829">
    <property type="term" value="C:cytosol"/>
    <property type="evidence" value="ECO:0007669"/>
    <property type="project" value="TreeGrafter"/>
</dbReference>
<proteinExistence type="inferred from homology"/>
<dbReference type="GO" id="GO:0004618">
    <property type="term" value="F:phosphoglycerate kinase activity"/>
    <property type="evidence" value="ECO:0007669"/>
    <property type="project" value="UniProtKB-UniRule"/>
</dbReference>
<feature type="binding site" evidence="10">
    <location>
        <position position="163"/>
    </location>
    <ligand>
        <name>(2R)-3-phosphoglycerate</name>
        <dbReference type="ChEBI" id="CHEBI:58272"/>
    </ligand>
</feature>
<dbReference type="GeneID" id="10288042"/>
<comment type="similarity">
    <text evidence="2 9 12">Belongs to the phosphoglycerate kinase family.</text>
</comment>
<dbReference type="GO" id="GO:0005524">
    <property type="term" value="F:ATP binding"/>
    <property type="evidence" value="ECO:0007669"/>
    <property type="project" value="UniProtKB-KW"/>
</dbReference>
<dbReference type="AlphaFoldDB" id="F0QU63"/>
<dbReference type="PANTHER" id="PTHR11406:SF23">
    <property type="entry name" value="PHOSPHOGLYCERATE KINASE 1, CHLOROPLASTIC-RELATED"/>
    <property type="match status" value="1"/>
</dbReference>
<name>F0QU63_VULM7</name>
<evidence type="ECO:0000256" key="7">
    <source>
        <dbReference type="ARBA" id="ARBA00022777"/>
    </source>
</evidence>
<feature type="binding site" evidence="9 11">
    <location>
        <position position="327"/>
    </location>
    <ligand>
        <name>ATP</name>
        <dbReference type="ChEBI" id="CHEBI:30616"/>
    </ligand>
</feature>
<feature type="binding site" evidence="9 10">
    <location>
        <begin position="26"/>
        <end position="28"/>
    </location>
    <ligand>
        <name>substrate</name>
    </ligand>
</feature>
<dbReference type="Proteomes" id="UP000007485">
    <property type="component" value="Chromosome"/>
</dbReference>
<evidence type="ECO:0000256" key="10">
    <source>
        <dbReference type="PIRSR" id="PIRSR000724-1"/>
    </source>
</evidence>
<evidence type="ECO:0000313" key="14">
    <source>
        <dbReference type="Proteomes" id="UP000007485"/>
    </source>
</evidence>
<feature type="binding site" evidence="9">
    <location>
        <position position="163"/>
    </location>
    <ligand>
        <name>substrate</name>
    </ligand>
</feature>
<dbReference type="OrthoDB" id="6575at2157"/>